<dbReference type="RefSeq" id="WP_226541297.1">
    <property type="nucleotide sequence ID" value="NZ_CP129013.1"/>
</dbReference>
<organism evidence="1 2">
    <name type="scientific">Bacillus carboniphilus</name>
    <dbReference type="NCBI Taxonomy" id="86663"/>
    <lineage>
        <taxon>Bacteria</taxon>
        <taxon>Bacillati</taxon>
        <taxon>Bacillota</taxon>
        <taxon>Bacilli</taxon>
        <taxon>Bacillales</taxon>
        <taxon>Bacillaceae</taxon>
        <taxon>Bacillus</taxon>
    </lineage>
</organism>
<accession>A0ABY9JST3</accession>
<keyword evidence="2" id="KW-1185">Reference proteome</keyword>
<evidence type="ECO:0000313" key="2">
    <source>
        <dbReference type="Proteomes" id="UP001197974"/>
    </source>
</evidence>
<proteinExistence type="predicted"/>
<dbReference type="Proteomes" id="UP001197974">
    <property type="component" value="Chromosome"/>
</dbReference>
<name>A0ABY9JST3_9BACI</name>
<dbReference type="EMBL" id="CP129013">
    <property type="protein sequence ID" value="WLR41798.1"/>
    <property type="molecule type" value="Genomic_DNA"/>
</dbReference>
<evidence type="ECO:0008006" key="3">
    <source>
        <dbReference type="Google" id="ProtNLM"/>
    </source>
</evidence>
<gene>
    <name evidence="1" type="ORF">LC087_13205</name>
</gene>
<protein>
    <recommendedName>
        <fullName evidence="3">Phosphoribosylanthranilate isomerase</fullName>
    </recommendedName>
</protein>
<evidence type="ECO:0000313" key="1">
    <source>
        <dbReference type="EMBL" id="WLR41798.1"/>
    </source>
</evidence>
<sequence>MRSELLYNEFINIAKRLNRTLNITPILYCSLGLEVVTELEMSPQDIDILVPIRYIEDDWPMLKETMEGLEYKLVDLHEHKFANERFEVGFAFEEDLLPFAGVNDKGLDVLKDSDAFYRLLTVRDYLKVYRKSSIDGYRKTKNNGKDLKKIALLESLL</sequence>
<reference evidence="1 2" key="1">
    <citation type="submission" date="2023-06" db="EMBL/GenBank/DDBJ databases">
        <title>Five Gram-positive bacteria isolated from mangrove sediments in Shenzhen, Guangdong, China.</title>
        <authorList>
            <person name="Yu S."/>
            <person name="Zheng W."/>
            <person name="Huang Y."/>
        </authorList>
    </citation>
    <scope>NUCLEOTIDE SEQUENCE [LARGE SCALE GENOMIC DNA]</scope>
    <source>
        <strain evidence="1 2">SaN35-3</strain>
    </source>
</reference>